<protein>
    <submittedName>
        <fullName evidence="1">Uncharacterized protein</fullName>
    </submittedName>
</protein>
<dbReference type="Proteomes" id="UP000663720">
    <property type="component" value="Chromosome"/>
</dbReference>
<sequence>MVFTIGKPAINGLLNLSWYRKISFFISSGNQENNETPNHLFPGIHQSG</sequence>
<reference evidence="1" key="1">
    <citation type="journal article" date="2021" name="Microb. Physiol.">
        <title>Proteogenomic Insights into the Physiology of Marine, Sulfate-Reducing, Filamentous Desulfonema limicola and Desulfonema magnum.</title>
        <authorList>
            <person name="Schnaars V."/>
            <person name="Wohlbrand L."/>
            <person name="Scheve S."/>
            <person name="Hinrichs C."/>
            <person name="Reinhardt R."/>
            <person name="Rabus R."/>
        </authorList>
    </citation>
    <scope>NUCLEOTIDE SEQUENCE</scope>
    <source>
        <strain evidence="1">5ac10</strain>
    </source>
</reference>
<name>A0A975B443_9BACT</name>
<keyword evidence="2" id="KW-1185">Reference proteome</keyword>
<proteinExistence type="predicted"/>
<organism evidence="1 2">
    <name type="scientific">Desulfonema limicola</name>
    <dbReference type="NCBI Taxonomy" id="45656"/>
    <lineage>
        <taxon>Bacteria</taxon>
        <taxon>Pseudomonadati</taxon>
        <taxon>Thermodesulfobacteriota</taxon>
        <taxon>Desulfobacteria</taxon>
        <taxon>Desulfobacterales</taxon>
        <taxon>Desulfococcaceae</taxon>
        <taxon>Desulfonema</taxon>
    </lineage>
</organism>
<gene>
    <name evidence="1" type="ORF">dnl_06320</name>
</gene>
<accession>A0A975B443</accession>
<dbReference type="EMBL" id="CP061799">
    <property type="protein sequence ID" value="QTA78411.1"/>
    <property type="molecule type" value="Genomic_DNA"/>
</dbReference>
<dbReference type="KEGG" id="dli:dnl_06320"/>
<dbReference type="AlphaFoldDB" id="A0A975B443"/>
<evidence type="ECO:0000313" key="2">
    <source>
        <dbReference type="Proteomes" id="UP000663720"/>
    </source>
</evidence>
<evidence type="ECO:0000313" key="1">
    <source>
        <dbReference type="EMBL" id="QTA78411.1"/>
    </source>
</evidence>